<evidence type="ECO:0000259" key="1">
    <source>
        <dbReference type="Pfam" id="PF00078"/>
    </source>
</evidence>
<gene>
    <name evidence="2" type="primary">X975_21762</name>
    <name evidence="2" type="ORF">TNCT_588601</name>
</gene>
<dbReference type="Proteomes" id="UP000887116">
    <property type="component" value="Unassembled WGS sequence"/>
</dbReference>
<dbReference type="InterPro" id="IPR000477">
    <property type="entry name" value="RT_dom"/>
</dbReference>
<dbReference type="Gene3D" id="3.10.10.10">
    <property type="entry name" value="HIV Type 1 Reverse Transcriptase, subunit A, domain 1"/>
    <property type="match status" value="1"/>
</dbReference>
<dbReference type="InterPro" id="IPR043128">
    <property type="entry name" value="Rev_trsase/Diguanyl_cyclase"/>
</dbReference>
<sequence length="113" mass="13103">MGEFAITGDGQQAFLQLSLYKKERDATRFFYYKFLQNKTFTNEITTYRFTCLPFGLACSPFLLCDATRELASKRWKDFPTAAPMLDKSLYMDDLVASEKTEPQIITLNREITD</sequence>
<evidence type="ECO:0000313" key="2">
    <source>
        <dbReference type="EMBL" id="GFR04004.1"/>
    </source>
</evidence>
<dbReference type="GO" id="GO:0071897">
    <property type="term" value="P:DNA biosynthetic process"/>
    <property type="evidence" value="ECO:0007669"/>
    <property type="project" value="UniProtKB-ARBA"/>
</dbReference>
<dbReference type="EMBL" id="BMAO01015756">
    <property type="protein sequence ID" value="GFR04004.1"/>
    <property type="molecule type" value="Genomic_DNA"/>
</dbReference>
<dbReference type="Pfam" id="PF00078">
    <property type="entry name" value="RVT_1"/>
    <property type="match status" value="1"/>
</dbReference>
<reference evidence="2" key="1">
    <citation type="submission" date="2020-07" db="EMBL/GenBank/DDBJ databases">
        <title>Multicomponent nature underlies the extraordinary mechanical properties of spider dragline silk.</title>
        <authorList>
            <person name="Kono N."/>
            <person name="Nakamura H."/>
            <person name="Mori M."/>
            <person name="Yoshida Y."/>
            <person name="Ohtoshi R."/>
            <person name="Malay A.D."/>
            <person name="Moran D.A.P."/>
            <person name="Tomita M."/>
            <person name="Numata K."/>
            <person name="Arakawa K."/>
        </authorList>
    </citation>
    <scope>NUCLEOTIDE SEQUENCE</scope>
</reference>
<organism evidence="2 3">
    <name type="scientific">Trichonephila clavata</name>
    <name type="common">Joro spider</name>
    <name type="synonym">Nephila clavata</name>
    <dbReference type="NCBI Taxonomy" id="2740835"/>
    <lineage>
        <taxon>Eukaryota</taxon>
        <taxon>Metazoa</taxon>
        <taxon>Ecdysozoa</taxon>
        <taxon>Arthropoda</taxon>
        <taxon>Chelicerata</taxon>
        <taxon>Arachnida</taxon>
        <taxon>Araneae</taxon>
        <taxon>Araneomorphae</taxon>
        <taxon>Entelegynae</taxon>
        <taxon>Araneoidea</taxon>
        <taxon>Nephilidae</taxon>
        <taxon>Trichonephila</taxon>
    </lineage>
</organism>
<dbReference type="SUPFAM" id="SSF56672">
    <property type="entry name" value="DNA/RNA polymerases"/>
    <property type="match status" value="1"/>
</dbReference>
<dbReference type="OrthoDB" id="6431949at2759"/>
<dbReference type="InterPro" id="IPR043502">
    <property type="entry name" value="DNA/RNA_pol_sf"/>
</dbReference>
<protein>
    <submittedName>
        <fullName evidence="2">Integrase catalytic domain-containing protein</fullName>
    </submittedName>
</protein>
<dbReference type="Gene3D" id="3.30.70.270">
    <property type="match status" value="1"/>
</dbReference>
<keyword evidence="3" id="KW-1185">Reference proteome</keyword>
<name>A0A8X6GIW4_TRICU</name>
<proteinExistence type="predicted"/>
<evidence type="ECO:0000313" key="3">
    <source>
        <dbReference type="Proteomes" id="UP000887116"/>
    </source>
</evidence>
<feature type="domain" description="Reverse transcriptase" evidence="1">
    <location>
        <begin position="5"/>
        <end position="105"/>
    </location>
</feature>
<comment type="caution">
    <text evidence="2">The sequence shown here is derived from an EMBL/GenBank/DDBJ whole genome shotgun (WGS) entry which is preliminary data.</text>
</comment>
<accession>A0A8X6GIW4</accession>
<dbReference type="AlphaFoldDB" id="A0A8X6GIW4"/>